<dbReference type="Proteomes" id="UP000624709">
    <property type="component" value="Unassembled WGS sequence"/>
</dbReference>
<evidence type="ECO:0000313" key="2">
    <source>
        <dbReference type="EMBL" id="GIE72594.1"/>
    </source>
</evidence>
<dbReference type="EMBL" id="BOMS01000150">
    <property type="protein sequence ID" value="GIE72594.1"/>
    <property type="molecule type" value="Genomic_DNA"/>
</dbReference>
<organism evidence="2 3">
    <name type="scientific">Actinoplanes palleronii</name>
    <dbReference type="NCBI Taxonomy" id="113570"/>
    <lineage>
        <taxon>Bacteria</taxon>
        <taxon>Bacillati</taxon>
        <taxon>Actinomycetota</taxon>
        <taxon>Actinomycetes</taxon>
        <taxon>Micromonosporales</taxon>
        <taxon>Micromonosporaceae</taxon>
        <taxon>Actinoplanes</taxon>
    </lineage>
</organism>
<proteinExistence type="predicted"/>
<comment type="caution">
    <text evidence="2">The sequence shown here is derived from an EMBL/GenBank/DDBJ whole genome shotgun (WGS) entry which is preliminary data.</text>
</comment>
<gene>
    <name evidence="2" type="ORF">Apa02nite_087020</name>
</gene>
<dbReference type="Pfam" id="PF12323">
    <property type="entry name" value="HTH_OrfB_IS605"/>
    <property type="match status" value="1"/>
</dbReference>
<keyword evidence="3" id="KW-1185">Reference proteome</keyword>
<evidence type="ECO:0000259" key="1">
    <source>
        <dbReference type="Pfam" id="PF12323"/>
    </source>
</evidence>
<feature type="domain" description="Transposase putative helix-turn-helix" evidence="1">
    <location>
        <begin position="2"/>
        <end position="39"/>
    </location>
</feature>
<evidence type="ECO:0000313" key="3">
    <source>
        <dbReference type="Proteomes" id="UP000624709"/>
    </source>
</evidence>
<protein>
    <recommendedName>
        <fullName evidence="1">Transposase putative helix-turn-helix domain-containing protein</fullName>
    </recommendedName>
</protein>
<dbReference type="RefSeq" id="WP_203830304.1">
    <property type="nucleotide sequence ID" value="NZ_BAAATY010000014.1"/>
</dbReference>
<dbReference type="InterPro" id="IPR021027">
    <property type="entry name" value="Transposase_put_HTH"/>
</dbReference>
<accession>A0ABQ4BPI6</accession>
<sequence>MRYTYRLRPGRQAQAALVVEWGRCRWLWNEAVHQRKAGHKPTFGKLSKMLTEARGLNAWLREGSQVAQLPY</sequence>
<name>A0ABQ4BPI6_9ACTN</name>
<reference evidence="2 3" key="1">
    <citation type="submission" date="2021-01" db="EMBL/GenBank/DDBJ databases">
        <title>Whole genome shotgun sequence of Actinoplanes palleronii NBRC 14916.</title>
        <authorList>
            <person name="Komaki H."/>
            <person name="Tamura T."/>
        </authorList>
    </citation>
    <scope>NUCLEOTIDE SEQUENCE [LARGE SCALE GENOMIC DNA]</scope>
    <source>
        <strain evidence="2 3">NBRC 14916</strain>
    </source>
</reference>